<proteinExistence type="predicted"/>
<sequence length="73" mass="7814">MVTDDQWQRSCDDGPMLTKPPGDVTSPQTVPELHPDEGTDPFLTGEQRERTAACCSQSARAAAPRAAASRGSR</sequence>
<dbReference type="AlphaFoldDB" id="A0A4Z2GLQ4"/>
<name>A0A4Z2GLQ4_9TELE</name>
<evidence type="ECO:0000313" key="3">
    <source>
        <dbReference type="Proteomes" id="UP000314294"/>
    </source>
</evidence>
<dbReference type="EMBL" id="SRLO01000512">
    <property type="protein sequence ID" value="TNN53572.1"/>
    <property type="molecule type" value="Genomic_DNA"/>
</dbReference>
<gene>
    <name evidence="2" type="ORF">EYF80_036215</name>
</gene>
<organism evidence="2 3">
    <name type="scientific">Liparis tanakae</name>
    <name type="common">Tanaka's snailfish</name>
    <dbReference type="NCBI Taxonomy" id="230148"/>
    <lineage>
        <taxon>Eukaryota</taxon>
        <taxon>Metazoa</taxon>
        <taxon>Chordata</taxon>
        <taxon>Craniata</taxon>
        <taxon>Vertebrata</taxon>
        <taxon>Euteleostomi</taxon>
        <taxon>Actinopterygii</taxon>
        <taxon>Neopterygii</taxon>
        <taxon>Teleostei</taxon>
        <taxon>Neoteleostei</taxon>
        <taxon>Acanthomorphata</taxon>
        <taxon>Eupercaria</taxon>
        <taxon>Perciformes</taxon>
        <taxon>Cottioidei</taxon>
        <taxon>Cottales</taxon>
        <taxon>Liparidae</taxon>
        <taxon>Liparis</taxon>
    </lineage>
</organism>
<evidence type="ECO:0000256" key="1">
    <source>
        <dbReference type="SAM" id="MobiDB-lite"/>
    </source>
</evidence>
<feature type="compositionally biased region" description="Basic and acidic residues" evidence="1">
    <location>
        <begin position="1"/>
        <end position="12"/>
    </location>
</feature>
<accession>A0A4Z2GLQ4</accession>
<reference evidence="2 3" key="1">
    <citation type="submission" date="2019-03" db="EMBL/GenBank/DDBJ databases">
        <title>First draft genome of Liparis tanakae, snailfish: a comprehensive survey of snailfish specific genes.</title>
        <authorList>
            <person name="Kim W."/>
            <person name="Song I."/>
            <person name="Jeong J.-H."/>
            <person name="Kim D."/>
            <person name="Kim S."/>
            <person name="Ryu S."/>
            <person name="Song J.Y."/>
            <person name="Lee S.K."/>
        </authorList>
    </citation>
    <scope>NUCLEOTIDE SEQUENCE [LARGE SCALE GENOMIC DNA]</scope>
    <source>
        <tissue evidence="2">Muscle</tissue>
    </source>
</reference>
<dbReference type="Proteomes" id="UP000314294">
    <property type="component" value="Unassembled WGS sequence"/>
</dbReference>
<feature type="region of interest" description="Disordered" evidence="1">
    <location>
        <begin position="1"/>
        <end position="73"/>
    </location>
</feature>
<evidence type="ECO:0000313" key="2">
    <source>
        <dbReference type="EMBL" id="TNN53572.1"/>
    </source>
</evidence>
<feature type="compositionally biased region" description="Low complexity" evidence="1">
    <location>
        <begin position="52"/>
        <end position="73"/>
    </location>
</feature>
<comment type="caution">
    <text evidence="2">The sequence shown here is derived from an EMBL/GenBank/DDBJ whole genome shotgun (WGS) entry which is preliminary data.</text>
</comment>
<keyword evidence="3" id="KW-1185">Reference proteome</keyword>
<protein>
    <submittedName>
        <fullName evidence="2">Uncharacterized protein</fullName>
    </submittedName>
</protein>